<proteinExistence type="predicted"/>
<sequence length="109" mass="12502">MAPTIEAMVNREFLGAHHLVQQILEEINGGMWGGCFSISDMWVKIDETSRRPDDMEGYVLDRLSSWQCVKWGDDAYWTVDGTERRVATLYVTDLGFQLQKALTEATRDK</sequence>
<reference evidence="2" key="1">
    <citation type="journal article" date="2019" name="Int. J. Syst. Evol. Microbiol.">
        <title>The Global Catalogue of Microorganisms (GCM) 10K type strain sequencing project: providing services to taxonomists for standard genome sequencing and annotation.</title>
        <authorList>
            <consortium name="The Broad Institute Genomics Platform"/>
            <consortium name="The Broad Institute Genome Sequencing Center for Infectious Disease"/>
            <person name="Wu L."/>
            <person name="Ma J."/>
        </authorList>
    </citation>
    <scope>NUCLEOTIDE SEQUENCE [LARGE SCALE GENOMIC DNA]</scope>
    <source>
        <strain evidence="2">JCM 31486</strain>
    </source>
</reference>
<protein>
    <submittedName>
        <fullName evidence="1">Uncharacterized protein</fullName>
    </submittedName>
</protein>
<evidence type="ECO:0000313" key="1">
    <source>
        <dbReference type="EMBL" id="MFD1045807.1"/>
    </source>
</evidence>
<gene>
    <name evidence="1" type="ORF">ACFQ1S_09665</name>
</gene>
<dbReference type="EMBL" id="JBHTIS010000420">
    <property type="protein sequence ID" value="MFD1045807.1"/>
    <property type="molecule type" value="Genomic_DNA"/>
</dbReference>
<dbReference type="Proteomes" id="UP001597045">
    <property type="component" value="Unassembled WGS sequence"/>
</dbReference>
<evidence type="ECO:0000313" key="2">
    <source>
        <dbReference type="Proteomes" id="UP001597045"/>
    </source>
</evidence>
<accession>A0ABW3M686</accession>
<comment type="caution">
    <text evidence="1">The sequence shown here is derived from an EMBL/GenBank/DDBJ whole genome shotgun (WGS) entry which is preliminary data.</text>
</comment>
<name>A0ABW3M686_9PSEU</name>
<organism evidence="1 2">
    <name type="scientific">Kibdelosporangium lantanae</name>
    <dbReference type="NCBI Taxonomy" id="1497396"/>
    <lineage>
        <taxon>Bacteria</taxon>
        <taxon>Bacillati</taxon>
        <taxon>Actinomycetota</taxon>
        <taxon>Actinomycetes</taxon>
        <taxon>Pseudonocardiales</taxon>
        <taxon>Pseudonocardiaceae</taxon>
        <taxon>Kibdelosporangium</taxon>
    </lineage>
</organism>
<keyword evidence="2" id="KW-1185">Reference proteome</keyword>